<keyword evidence="2" id="KW-0732">Signal</keyword>
<sequence>MKKKWQKVCALFLATVLTCCLLTSCGPKKVSSLRLEGIEREADLHQRQTVTLVVEPAGAVLDKIQLISTDETVLTITRGDTHESGKDVTQLNCVIESKMEGEASVYAQTEDGSVKSEEILIQVVDREKLAQRQQNAEAVESAILAIGEVTLDRADAIAQARSLYDNSATDVLVLVGNYNLLVEAEQTLSLKQEEERARLAAEEEKRIAAEKEAAAQKAAQEQRQKEQKQAESKKPSQNNSSSTPSSSTDQKPPRVIQIACYLTESDGLFHLQESCNGNPYDPFYGPSGSRYEGEQKIRSTGRGQEDGV</sequence>
<dbReference type="eggNOG" id="ENOG50331HK">
    <property type="taxonomic scope" value="Bacteria"/>
</dbReference>
<dbReference type="EMBL" id="ACEC01000005">
    <property type="protein sequence ID" value="EEG32227.1"/>
    <property type="molecule type" value="Genomic_DNA"/>
</dbReference>
<evidence type="ECO:0000313" key="3">
    <source>
        <dbReference type="EMBL" id="EEG32227.1"/>
    </source>
</evidence>
<feature type="region of interest" description="Disordered" evidence="1">
    <location>
        <begin position="271"/>
        <end position="308"/>
    </location>
</feature>
<dbReference type="AlphaFoldDB" id="C0E8H1"/>
<evidence type="ECO:0000313" key="4">
    <source>
        <dbReference type="Proteomes" id="UP000003340"/>
    </source>
</evidence>
<dbReference type="Proteomes" id="UP000003340">
    <property type="component" value="Unassembled WGS sequence"/>
</dbReference>
<protein>
    <recommendedName>
        <fullName evidence="5">Bacterial group 2 Ig-like protein</fullName>
    </recommendedName>
</protein>
<name>C0E8H1_9FIRM</name>
<accession>C0E8H1</accession>
<keyword evidence="4" id="KW-1185">Reference proteome</keyword>
<feature type="compositionally biased region" description="Low complexity" evidence="1">
    <location>
        <begin position="235"/>
        <end position="250"/>
    </location>
</feature>
<dbReference type="PROSITE" id="PS51257">
    <property type="entry name" value="PROKAR_LIPOPROTEIN"/>
    <property type="match status" value="1"/>
</dbReference>
<evidence type="ECO:0000256" key="2">
    <source>
        <dbReference type="SAM" id="SignalP"/>
    </source>
</evidence>
<feature type="region of interest" description="Disordered" evidence="1">
    <location>
        <begin position="202"/>
        <end position="254"/>
    </location>
</feature>
<evidence type="ECO:0008006" key="5">
    <source>
        <dbReference type="Google" id="ProtNLM"/>
    </source>
</evidence>
<dbReference type="HOGENOM" id="CLU_902263_0_0_9"/>
<reference evidence="3 4" key="1">
    <citation type="submission" date="2009-01" db="EMBL/GenBank/DDBJ databases">
        <authorList>
            <person name="Fulton L."/>
            <person name="Clifton S."/>
            <person name="Fulton B."/>
            <person name="Xu J."/>
            <person name="Minx P."/>
            <person name="Pepin K.H."/>
            <person name="Johnson M."/>
            <person name="Bhonagiri V."/>
            <person name="Nash W.E."/>
            <person name="Mardis E.R."/>
            <person name="Wilson R.K."/>
        </authorList>
    </citation>
    <scope>NUCLEOTIDE SEQUENCE [LARGE SCALE GENOMIC DNA]</scope>
    <source>
        <strain evidence="3 4">DSM 5476</strain>
    </source>
</reference>
<proteinExistence type="predicted"/>
<feature type="compositionally biased region" description="Basic and acidic residues" evidence="1">
    <location>
        <begin position="291"/>
        <end position="308"/>
    </location>
</feature>
<feature type="signal peptide" evidence="2">
    <location>
        <begin position="1"/>
        <end position="25"/>
    </location>
</feature>
<organism evidence="3 4">
    <name type="scientific">[Clostridium] methylpentosum DSM 5476</name>
    <dbReference type="NCBI Taxonomy" id="537013"/>
    <lineage>
        <taxon>Bacteria</taxon>
        <taxon>Bacillati</taxon>
        <taxon>Bacillota</taxon>
        <taxon>Clostridia</taxon>
        <taxon>Eubacteriales</taxon>
        <taxon>Oscillospiraceae</taxon>
        <taxon>Oscillospiraceae incertae sedis</taxon>
    </lineage>
</organism>
<reference evidence="3 4" key="2">
    <citation type="submission" date="2009-02" db="EMBL/GenBank/DDBJ databases">
        <title>Draft genome sequence of Clostridium methylpentosum (DSM 5476).</title>
        <authorList>
            <person name="Sudarsanam P."/>
            <person name="Ley R."/>
            <person name="Guruge J."/>
            <person name="Turnbaugh P.J."/>
            <person name="Mahowald M."/>
            <person name="Liep D."/>
            <person name="Gordon J."/>
        </authorList>
    </citation>
    <scope>NUCLEOTIDE SEQUENCE [LARGE SCALE GENOMIC DNA]</scope>
    <source>
        <strain evidence="3 4">DSM 5476</strain>
    </source>
</reference>
<evidence type="ECO:0000256" key="1">
    <source>
        <dbReference type="SAM" id="MobiDB-lite"/>
    </source>
</evidence>
<comment type="caution">
    <text evidence="3">The sequence shown here is derived from an EMBL/GenBank/DDBJ whole genome shotgun (WGS) entry which is preliminary data.</text>
</comment>
<gene>
    <name evidence="3" type="ORF">CLOSTMETH_00116</name>
</gene>
<feature type="chain" id="PRO_5038543894" description="Bacterial group 2 Ig-like protein" evidence="2">
    <location>
        <begin position="26"/>
        <end position="308"/>
    </location>
</feature>
<feature type="compositionally biased region" description="Basic and acidic residues" evidence="1">
    <location>
        <begin position="202"/>
        <end position="234"/>
    </location>
</feature>